<keyword evidence="7" id="KW-0472">Membrane</keyword>
<dbReference type="GO" id="GO:0030246">
    <property type="term" value="F:carbohydrate binding"/>
    <property type="evidence" value="ECO:0007669"/>
    <property type="project" value="InterPro"/>
</dbReference>
<dbReference type="SUPFAM" id="SSF88688">
    <property type="entry name" value="Families 57/38 glycoside transferase middle domain"/>
    <property type="match status" value="1"/>
</dbReference>
<dbReference type="OrthoDB" id="10261055at2759"/>
<proteinExistence type="inferred from homology"/>
<dbReference type="FunFam" id="3.20.110.10:FF:000002">
    <property type="entry name" value="alpha-mannosidase 2C1 isoform X1"/>
    <property type="match status" value="1"/>
</dbReference>
<evidence type="ECO:0000256" key="4">
    <source>
        <dbReference type="ARBA" id="ARBA00022723"/>
    </source>
</evidence>
<evidence type="ECO:0000259" key="8">
    <source>
        <dbReference type="SMART" id="SM00872"/>
    </source>
</evidence>
<dbReference type="InterPro" id="IPR011682">
    <property type="entry name" value="Glyco_hydro_38_C"/>
</dbReference>
<dbReference type="GO" id="GO:0006013">
    <property type="term" value="P:mannose metabolic process"/>
    <property type="evidence" value="ECO:0007669"/>
    <property type="project" value="InterPro"/>
</dbReference>
<dbReference type="SUPFAM" id="SSF74650">
    <property type="entry name" value="Galactose mutarotase-like"/>
    <property type="match status" value="1"/>
</dbReference>
<dbReference type="Gene3D" id="3.20.110.10">
    <property type="entry name" value="Glycoside hydrolase 38, N terminal domain"/>
    <property type="match status" value="1"/>
</dbReference>
<evidence type="ECO:0000256" key="6">
    <source>
        <dbReference type="ARBA" id="ARBA00023295"/>
    </source>
</evidence>
<evidence type="ECO:0000313" key="9">
    <source>
        <dbReference type="EMBL" id="ELR18592.1"/>
    </source>
</evidence>
<dbReference type="GO" id="GO:0009313">
    <property type="term" value="P:oligosaccharide catabolic process"/>
    <property type="evidence" value="ECO:0007669"/>
    <property type="project" value="TreeGrafter"/>
</dbReference>
<dbReference type="SUPFAM" id="SSF88713">
    <property type="entry name" value="Glycoside hydrolase/deacetylase"/>
    <property type="match status" value="1"/>
</dbReference>
<comment type="catalytic activity">
    <reaction evidence="1">
        <text>Hydrolysis of terminal, non-reducing alpha-D-mannose residues in alpha-D-mannosides.</text>
        <dbReference type="EC" id="3.2.1.24"/>
    </reaction>
</comment>
<keyword evidence="6" id="KW-0326">Glycosidase</keyword>
<sequence length="1019" mass="113083">MQTSREGGGGLVMQKHTDISLTRIQNFKTRFLQPRLYPKGASCQPTWFRVVFTIPAEWKDHEVHFLWDSSSEALLYIDGEPLQAFNAADGADKKAEFVLRKKGQVKVFFHLSSLFFFLLLLSFSHSILDYKLMLGKTFALKTCKLAPFDVRAWDLLWDLDIISDMAKHVGVDTVRGAQALYVANLMVNIATEDPETWAVAREAGREFLAQANGDSAFDLYAVGHCHIDTAWLWPYAETRRKTARSWVTQMQFMEDYPEYKFVHHYWAGHRISAAAIINPTQLNDYPSVYERLKAKVASGQFLPVGGTWVEMESLVRQFLFGQQYFKREFGAYCTEFWLPGLTPAAIARAHKDTFGYASQLPQIMSLAGINSFLTQKLSWNQMNKFPNSSFLWEGVDGTRVITHFPAADTYCAHAKVEDVLKSATNFKDKGRTNAGMLVFGHGDGGGGPDRGMLERLRRLKNVDGMPRVQIKPPVDFFTRIAADAHRMVVWVGELAKNKLHNRKTEFLLHDIEFLSAVAQAVQTAEGHAYAYPAEKLAELWKLVLLNQFHDVIPGSSIKAVYEDSDQHYAHVYAEGAKLLAAGLAHLFGPPLSAHGAAGEGALVTVNTTSYCRKEVVEVDASLLPTAAQVVGAKALVAVTLPPYGFAASSFADLGAKASGEGEGELSRDGLTVLENSFVRAVFELSGALVSFYYKPLEREVVPEGRVGNKLVLFDDNPQYWDAWDVDVYHLEKRFEVGPAESITVVEKGPLRAAVEVTFKLSATSTVRQRIVLTAFSSRLDFQTHVDWHEKHKFLKVEFPVDVRSSQATYDTAFAHIQRPTHFNTTQELAKFEVCGHKWADLSESGFGVAVLNDCKYGYATHANAFTYALLPHADSFQTGGVIEEAFKLNAPLLTHVSAGVTAVAPSLAASASSTQQQRQGCLFSVSHPSVVLETVKKAEEAGAAGSSLVLRAVESWGGRRKVRIHSHLLRPARVTRVNLLEEPEAAAAADAEPLECKEEGVIELVFKPFQIITLKLDLH</sequence>
<dbReference type="InterPro" id="IPR011330">
    <property type="entry name" value="Glyco_hydro/deAcase_b/a-brl"/>
</dbReference>
<dbReference type="Gene3D" id="1.20.1270.50">
    <property type="entry name" value="Glycoside hydrolase family 38, central domain"/>
    <property type="match status" value="1"/>
</dbReference>
<dbReference type="Pfam" id="PF09261">
    <property type="entry name" value="Alpha-mann_mid"/>
    <property type="match status" value="1"/>
</dbReference>
<name>L8H070_ACACF</name>
<dbReference type="InterPro" id="IPR028995">
    <property type="entry name" value="Glyco_hydro_57/38_cen_sf"/>
</dbReference>
<evidence type="ECO:0000256" key="7">
    <source>
        <dbReference type="SAM" id="Phobius"/>
    </source>
</evidence>
<organism evidence="9 10">
    <name type="scientific">Acanthamoeba castellanii (strain ATCC 30010 / Neff)</name>
    <dbReference type="NCBI Taxonomy" id="1257118"/>
    <lineage>
        <taxon>Eukaryota</taxon>
        <taxon>Amoebozoa</taxon>
        <taxon>Discosea</taxon>
        <taxon>Longamoebia</taxon>
        <taxon>Centramoebida</taxon>
        <taxon>Acanthamoebidae</taxon>
        <taxon>Acanthamoeba</taxon>
    </lineage>
</organism>
<dbReference type="FunFam" id="1.20.1270.50:FF:000004">
    <property type="entry name" value="alpha-mannosidase 2C1 isoform X1"/>
    <property type="match status" value="1"/>
</dbReference>
<dbReference type="GO" id="GO:0004559">
    <property type="term" value="F:alpha-mannosidase activity"/>
    <property type="evidence" value="ECO:0007669"/>
    <property type="project" value="UniProtKB-EC"/>
</dbReference>
<dbReference type="Pfam" id="PF17677">
    <property type="entry name" value="Glyco_hydro38C2"/>
    <property type="match status" value="1"/>
</dbReference>
<dbReference type="PANTHER" id="PTHR46017">
    <property type="entry name" value="ALPHA-MANNOSIDASE 2C1"/>
    <property type="match status" value="1"/>
</dbReference>
<dbReference type="GeneID" id="14919331"/>
<evidence type="ECO:0000313" key="10">
    <source>
        <dbReference type="Proteomes" id="UP000011083"/>
    </source>
</evidence>
<accession>L8H070</accession>
<dbReference type="InterPro" id="IPR011013">
    <property type="entry name" value="Gal_mutarotase_sf_dom"/>
</dbReference>
<dbReference type="EMBL" id="KB007951">
    <property type="protein sequence ID" value="ELR18592.1"/>
    <property type="molecule type" value="Genomic_DNA"/>
</dbReference>
<keyword evidence="7" id="KW-1133">Transmembrane helix</keyword>
<keyword evidence="10" id="KW-1185">Reference proteome</keyword>
<feature type="domain" description="Glycoside hydrolase family 38 central" evidence="8">
    <location>
        <begin position="493"/>
        <end position="568"/>
    </location>
</feature>
<dbReference type="SMART" id="SM00872">
    <property type="entry name" value="Alpha-mann_mid"/>
    <property type="match status" value="1"/>
</dbReference>
<comment type="similarity">
    <text evidence="2">Belongs to the glycosyl hydrolase 38 family.</text>
</comment>
<dbReference type="KEGG" id="acan:ACA1_155490"/>
<dbReference type="Proteomes" id="UP000011083">
    <property type="component" value="Unassembled WGS sequence"/>
</dbReference>
<dbReference type="AlphaFoldDB" id="L8H070"/>
<keyword evidence="5" id="KW-0378">Hydrolase</keyword>
<dbReference type="OMA" id="GQYWDAW"/>
<dbReference type="EC" id="3.2.1.24" evidence="3"/>
<dbReference type="InterPro" id="IPR037094">
    <property type="entry name" value="Glyco_hydro_38_cen_sf"/>
</dbReference>
<dbReference type="PANTHER" id="PTHR46017:SF1">
    <property type="entry name" value="ALPHA-MANNOSIDASE 2C1"/>
    <property type="match status" value="1"/>
</dbReference>
<dbReference type="Pfam" id="PF07748">
    <property type="entry name" value="Glyco_hydro_38C"/>
    <property type="match status" value="1"/>
</dbReference>
<reference evidence="9 10" key="1">
    <citation type="journal article" date="2013" name="Genome Biol.">
        <title>Genome of Acanthamoeba castellanii highlights extensive lateral gene transfer and early evolution of tyrosine kinase signaling.</title>
        <authorList>
            <person name="Clarke M."/>
            <person name="Lohan A.J."/>
            <person name="Liu B."/>
            <person name="Lagkouvardos I."/>
            <person name="Roy S."/>
            <person name="Zafar N."/>
            <person name="Bertelli C."/>
            <person name="Schilde C."/>
            <person name="Kianianmomeni A."/>
            <person name="Burglin T.R."/>
            <person name="Frech C."/>
            <person name="Turcotte B."/>
            <person name="Kopec K.O."/>
            <person name="Synnott J.M."/>
            <person name="Choo C."/>
            <person name="Paponov I."/>
            <person name="Finkler A."/>
            <person name="Soon Heng Tan C."/>
            <person name="Hutchins A.P."/>
            <person name="Weinmeier T."/>
            <person name="Rattei T."/>
            <person name="Chu J.S."/>
            <person name="Gimenez G."/>
            <person name="Irimia M."/>
            <person name="Rigden D.J."/>
            <person name="Fitzpatrick D.A."/>
            <person name="Lorenzo-Morales J."/>
            <person name="Bateman A."/>
            <person name="Chiu C.H."/>
            <person name="Tang P."/>
            <person name="Hegemann P."/>
            <person name="Fromm H."/>
            <person name="Raoult D."/>
            <person name="Greub G."/>
            <person name="Miranda-Saavedra D."/>
            <person name="Chen N."/>
            <person name="Nash P."/>
            <person name="Ginger M.L."/>
            <person name="Horn M."/>
            <person name="Schaap P."/>
            <person name="Caler L."/>
            <person name="Loftus B."/>
        </authorList>
    </citation>
    <scope>NUCLEOTIDE SEQUENCE [LARGE SCALE GENOMIC DNA]</scope>
    <source>
        <strain evidence="9 10">Neff</strain>
    </source>
</reference>
<evidence type="ECO:0000256" key="5">
    <source>
        <dbReference type="ARBA" id="ARBA00022801"/>
    </source>
</evidence>
<evidence type="ECO:0000256" key="1">
    <source>
        <dbReference type="ARBA" id="ARBA00000365"/>
    </source>
</evidence>
<dbReference type="GO" id="GO:0046872">
    <property type="term" value="F:metal ion binding"/>
    <property type="evidence" value="ECO:0007669"/>
    <property type="project" value="UniProtKB-KW"/>
</dbReference>
<dbReference type="Pfam" id="PF22907">
    <property type="entry name" value="Ams1-like_1st"/>
    <property type="match status" value="1"/>
</dbReference>
<dbReference type="RefSeq" id="XP_004340631.1">
    <property type="nucleotide sequence ID" value="XM_004340583.1"/>
</dbReference>
<keyword evidence="4" id="KW-0479">Metal-binding</keyword>
<dbReference type="InterPro" id="IPR054723">
    <property type="entry name" value="Ams1-like_N"/>
</dbReference>
<dbReference type="InterPro" id="IPR041147">
    <property type="entry name" value="GH38_C"/>
</dbReference>
<dbReference type="InterPro" id="IPR015341">
    <property type="entry name" value="Glyco_hydro_38_cen"/>
</dbReference>
<keyword evidence="7" id="KW-0812">Transmembrane</keyword>
<evidence type="ECO:0000256" key="3">
    <source>
        <dbReference type="ARBA" id="ARBA00012752"/>
    </source>
</evidence>
<dbReference type="InterPro" id="IPR027291">
    <property type="entry name" value="Glyco_hydro_38_N_sf"/>
</dbReference>
<dbReference type="InterPro" id="IPR000602">
    <property type="entry name" value="Glyco_hydro_38_N"/>
</dbReference>
<dbReference type="Pfam" id="PF01074">
    <property type="entry name" value="Glyco_hydro_38N"/>
    <property type="match status" value="1"/>
</dbReference>
<feature type="transmembrane region" description="Helical" evidence="7">
    <location>
        <begin position="107"/>
        <end position="128"/>
    </location>
</feature>
<dbReference type="VEuPathDB" id="AmoebaDB:ACA1_155490"/>
<dbReference type="Gene3D" id="2.70.98.30">
    <property type="entry name" value="Golgi alpha-mannosidase II, domain 4"/>
    <property type="match status" value="1"/>
</dbReference>
<dbReference type="STRING" id="1257118.L8H070"/>
<protein>
    <recommendedName>
        <fullName evidence="3">alpha-mannosidase</fullName>
        <ecNumber evidence="3">3.2.1.24</ecNumber>
    </recommendedName>
</protein>
<gene>
    <name evidence="9" type="ORF">ACA1_155490</name>
</gene>
<evidence type="ECO:0000256" key="2">
    <source>
        <dbReference type="ARBA" id="ARBA00009792"/>
    </source>
</evidence>
<dbReference type="FunFam" id="2.70.98.30:FF:000001">
    <property type="entry name" value="alpha-mannosidase 2C1 isoform X2"/>
    <property type="match status" value="1"/>
</dbReference>